<evidence type="ECO:0000313" key="2">
    <source>
        <dbReference type="EMBL" id="KAG0652640.1"/>
    </source>
</evidence>
<dbReference type="GO" id="GO:0017057">
    <property type="term" value="F:6-phosphogluconolactonase activity"/>
    <property type="evidence" value="ECO:0007669"/>
    <property type="project" value="TreeGrafter"/>
</dbReference>
<comment type="caution">
    <text evidence="2">The sequence shown here is derived from an EMBL/GenBank/DDBJ whole genome shotgun (WGS) entry which is preliminary data.</text>
</comment>
<accession>A0A9P6VR24</accession>
<comment type="similarity">
    <text evidence="1">Belongs to the cycloisomerase 2 family.</text>
</comment>
<dbReference type="PANTHER" id="PTHR30344">
    <property type="entry name" value="6-PHOSPHOGLUCONOLACTONASE-RELATED"/>
    <property type="match status" value="1"/>
</dbReference>
<dbReference type="InterPro" id="IPR011045">
    <property type="entry name" value="N2O_reductase_N"/>
</dbReference>
<dbReference type="Gene3D" id="2.130.10.10">
    <property type="entry name" value="YVTN repeat-like/Quinoprotein amine dehydrogenase"/>
    <property type="match status" value="1"/>
</dbReference>
<gene>
    <name evidence="2" type="ORF">D0Z07_0425</name>
</gene>
<organism evidence="2 3">
    <name type="scientific">Hyphodiscus hymeniophilus</name>
    <dbReference type="NCBI Taxonomy" id="353542"/>
    <lineage>
        <taxon>Eukaryota</taxon>
        <taxon>Fungi</taxon>
        <taxon>Dikarya</taxon>
        <taxon>Ascomycota</taxon>
        <taxon>Pezizomycotina</taxon>
        <taxon>Leotiomycetes</taxon>
        <taxon>Helotiales</taxon>
        <taxon>Hyphodiscaceae</taxon>
        <taxon>Hyphodiscus</taxon>
    </lineage>
</organism>
<name>A0A9P6VR24_9HELO</name>
<evidence type="ECO:0000313" key="3">
    <source>
        <dbReference type="Proteomes" id="UP000785200"/>
    </source>
</evidence>
<sequence>MWLSFSEYFGTLPATLRSYTSMLPLSHGVKMRLLDLLPLGSLMTSSLATKLCVSSYAGTITSLQLDQETNGKFTLNQTAVNTGSQPNPAWLTKDPFKDVLYCVDEGLAVPNGTLASYKTSASGELTQIDHHSVISGPVSSVVYNGGAALALAHYGGSAVTTWTILPSGGVSELQTFSYTLSAPGPNPIRQDCPHPHEALVDPTDSYVVVPDLGADLVRIFSIDPETSLLTESTPLATPAGSGPRHGAFLKTEGDTFFFLVSELANTIVSYKVSYGEKEMAFSPVFESGIYGPKPTPEGAALAEVLLSPDNRYLLTCSRNATLFSIPNFDPLNATKIPSDTLQVWKIDHETGGLTFEQLAPSGGRYPRQFSVNHDGTLAAVGLQLDGRVVIVERDVESGMFGRFVAAIDIPGQITSVIWDE</sequence>
<dbReference type="SUPFAM" id="SSF50974">
    <property type="entry name" value="Nitrous oxide reductase, N-terminal domain"/>
    <property type="match status" value="1"/>
</dbReference>
<dbReference type="InterPro" id="IPR019405">
    <property type="entry name" value="Lactonase_7-beta_prop"/>
</dbReference>
<proteinExistence type="inferred from homology"/>
<dbReference type="PANTHER" id="PTHR30344:SF1">
    <property type="entry name" value="6-PHOSPHOGLUCONOLACTONASE"/>
    <property type="match status" value="1"/>
</dbReference>
<dbReference type="OrthoDB" id="9972196at2759"/>
<dbReference type="AlphaFoldDB" id="A0A9P6VR24"/>
<dbReference type="InterPro" id="IPR015943">
    <property type="entry name" value="WD40/YVTN_repeat-like_dom_sf"/>
</dbReference>
<dbReference type="EMBL" id="VNKQ01000002">
    <property type="protein sequence ID" value="KAG0652640.1"/>
    <property type="molecule type" value="Genomic_DNA"/>
</dbReference>
<dbReference type="Proteomes" id="UP000785200">
    <property type="component" value="Unassembled WGS sequence"/>
</dbReference>
<evidence type="ECO:0000256" key="1">
    <source>
        <dbReference type="ARBA" id="ARBA00005564"/>
    </source>
</evidence>
<protein>
    <submittedName>
        <fullName evidence="2">6-phosphogluconolactonase</fullName>
    </submittedName>
</protein>
<reference evidence="2" key="1">
    <citation type="submission" date="2019-07" db="EMBL/GenBank/DDBJ databases">
        <title>Hyphodiscus hymeniophilus genome sequencing and assembly.</title>
        <authorList>
            <person name="Kramer G."/>
            <person name="Nodwell J."/>
        </authorList>
    </citation>
    <scope>NUCLEOTIDE SEQUENCE</scope>
    <source>
        <strain evidence="2">ATCC 34498</strain>
    </source>
</reference>
<dbReference type="Pfam" id="PF10282">
    <property type="entry name" value="Lactonase"/>
    <property type="match status" value="1"/>
</dbReference>
<dbReference type="InterPro" id="IPR050282">
    <property type="entry name" value="Cycloisomerase_2"/>
</dbReference>
<keyword evidence="3" id="KW-1185">Reference proteome</keyword>